<comment type="caution">
    <text evidence="1">The sequence shown here is derived from an EMBL/GenBank/DDBJ whole genome shotgun (WGS) entry which is preliminary data.</text>
</comment>
<dbReference type="AlphaFoldDB" id="A0A328C0C0"/>
<evidence type="ECO:0000313" key="2">
    <source>
        <dbReference type="Proteomes" id="UP000249169"/>
    </source>
</evidence>
<dbReference type="EMBL" id="QHKO01000017">
    <property type="protein sequence ID" value="RAL20016.1"/>
    <property type="molecule type" value="Genomic_DNA"/>
</dbReference>
<dbReference type="Proteomes" id="UP000249169">
    <property type="component" value="Unassembled WGS sequence"/>
</dbReference>
<gene>
    <name evidence="1" type="ORF">DL240_19105</name>
</gene>
<evidence type="ECO:0000313" key="1">
    <source>
        <dbReference type="EMBL" id="RAL20016.1"/>
    </source>
</evidence>
<keyword evidence="2" id="KW-1185">Reference proteome</keyword>
<reference evidence="1 2" key="1">
    <citation type="submission" date="2018-05" db="EMBL/GenBank/DDBJ databases">
        <title>Lujinxingia marina gen. nov. sp. nov., a new facultative anaerobic member of the class Deltaproteobacteria, and proposal of Lujinxingaceae fam. nov.</title>
        <authorList>
            <person name="Li C.-M."/>
        </authorList>
    </citation>
    <scope>NUCLEOTIDE SEQUENCE [LARGE SCALE GENOMIC DNA]</scope>
    <source>
        <strain evidence="1 2">B210</strain>
    </source>
</reference>
<protein>
    <submittedName>
        <fullName evidence="1">Uncharacterized protein</fullName>
    </submittedName>
</protein>
<name>A0A328C0C0_9DELT</name>
<accession>A0A328C0C0</accession>
<proteinExistence type="predicted"/>
<sequence>MQTLSQQVAEAIARQFTEFEGHALRCDAGEPGMIYVALRGAKRDAQAGERLAGELDRLVRAELARAGATACAPTIMMGRGDKDLLLRVMISAAG</sequence>
<organism evidence="1 2">
    <name type="scientific">Lujinxingia litoralis</name>
    <dbReference type="NCBI Taxonomy" id="2211119"/>
    <lineage>
        <taxon>Bacteria</taxon>
        <taxon>Deltaproteobacteria</taxon>
        <taxon>Bradymonadales</taxon>
        <taxon>Lujinxingiaceae</taxon>
        <taxon>Lujinxingia</taxon>
    </lineage>
</organism>